<evidence type="ECO:0000259" key="2">
    <source>
        <dbReference type="Pfam" id="PF03101"/>
    </source>
</evidence>
<gene>
    <name evidence="3" type="ORF">PHYBLDRAFT_168229</name>
</gene>
<dbReference type="RefSeq" id="XP_018291837.1">
    <property type="nucleotide sequence ID" value="XM_018435822.1"/>
</dbReference>
<reference evidence="4" key="1">
    <citation type="submission" date="2015-06" db="EMBL/GenBank/DDBJ databases">
        <title>Expansion of signal transduction pathways in fungi by whole-genome duplication.</title>
        <authorList>
            <consortium name="DOE Joint Genome Institute"/>
            <person name="Corrochano L.M."/>
            <person name="Kuo A."/>
            <person name="Marcet-Houben M."/>
            <person name="Polaino S."/>
            <person name="Salamov A."/>
            <person name="Villalobos J.M."/>
            <person name="Alvarez M.I."/>
            <person name="Avalos J."/>
            <person name="Benito E.P."/>
            <person name="Benoit I."/>
            <person name="Burger G."/>
            <person name="Camino L.P."/>
            <person name="Canovas D."/>
            <person name="Cerda-Olmedo E."/>
            <person name="Cheng J.-F."/>
            <person name="Dominguez A."/>
            <person name="Elias M."/>
            <person name="Eslava A.P."/>
            <person name="Glaser F."/>
            <person name="Grimwood J."/>
            <person name="Gutierrez G."/>
            <person name="Heitman J."/>
            <person name="Henrissat B."/>
            <person name="Iturriaga E.A."/>
            <person name="Lang B.F."/>
            <person name="Lavin J.L."/>
            <person name="Lee S."/>
            <person name="Li W."/>
            <person name="Lindquist E."/>
            <person name="Lopez-Garcia S."/>
            <person name="Luque E.M."/>
            <person name="Marcos A.T."/>
            <person name="Martin J."/>
            <person name="McCluskey K."/>
            <person name="Medina H.R."/>
            <person name="Miralles-Duran A."/>
            <person name="Miyazaki A."/>
            <person name="Munoz-Torres E."/>
            <person name="Oguiza J.A."/>
            <person name="Ohm R."/>
            <person name="Olmedo M."/>
            <person name="Orejas M."/>
            <person name="Ortiz-Castellanos L."/>
            <person name="Pisabarro A.G."/>
            <person name="Rodriguez-Romero J."/>
            <person name="Ruiz-Herrera J."/>
            <person name="Ruiz-Vazquez R."/>
            <person name="Sanz C."/>
            <person name="Schackwitz W."/>
            <person name="Schmutz J."/>
            <person name="Shahriari M."/>
            <person name="Shelest E."/>
            <person name="Silva-Franco F."/>
            <person name="Soanes D."/>
            <person name="Syed K."/>
            <person name="Tagua V.G."/>
            <person name="Talbot N.J."/>
            <person name="Thon M."/>
            <person name="De vries R.P."/>
            <person name="Wiebenga A."/>
            <person name="Yadav J.S."/>
            <person name="Braun E.L."/>
            <person name="Baker S."/>
            <person name="Garre V."/>
            <person name="Horwitz B."/>
            <person name="Torres-Martinez S."/>
            <person name="Idnurm A."/>
            <person name="Herrera-Estrella A."/>
            <person name="Gabaldon T."/>
            <person name="Grigoriev I.V."/>
        </authorList>
    </citation>
    <scope>NUCLEOTIDE SEQUENCE [LARGE SCALE GENOMIC DNA]</scope>
    <source>
        <strain evidence="4">NRRL 1555(-)</strain>
    </source>
</reference>
<dbReference type="AlphaFoldDB" id="A0A162PKX5"/>
<feature type="domain" description="FAR1" evidence="2">
    <location>
        <begin position="30"/>
        <end position="107"/>
    </location>
</feature>
<organism evidence="3 4">
    <name type="scientific">Phycomyces blakesleeanus (strain ATCC 8743b / DSM 1359 / FGSC 10004 / NBRC 33097 / NRRL 1555)</name>
    <dbReference type="NCBI Taxonomy" id="763407"/>
    <lineage>
        <taxon>Eukaryota</taxon>
        <taxon>Fungi</taxon>
        <taxon>Fungi incertae sedis</taxon>
        <taxon>Mucoromycota</taxon>
        <taxon>Mucoromycotina</taxon>
        <taxon>Mucoromycetes</taxon>
        <taxon>Mucorales</taxon>
        <taxon>Phycomycetaceae</taxon>
        <taxon>Phycomyces</taxon>
    </lineage>
</organism>
<feature type="compositionally biased region" description="Polar residues" evidence="1">
    <location>
        <begin position="290"/>
        <end position="306"/>
    </location>
</feature>
<dbReference type="STRING" id="763407.A0A162PKX5"/>
<name>A0A162PKX5_PHYB8</name>
<feature type="region of interest" description="Disordered" evidence="1">
    <location>
        <begin position="231"/>
        <end position="357"/>
    </location>
</feature>
<accession>A0A162PKX5</accession>
<evidence type="ECO:0000256" key="1">
    <source>
        <dbReference type="SAM" id="MobiDB-lite"/>
    </source>
</evidence>
<keyword evidence="4" id="KW-1185">Reference proteome</keyword>
<dbReference type="PANTHER" id="PTHR47718">
    <property type="entry name" value="OS01G0519700 PROTEIN"/>
    <property type="match status" value="1"/>
</dbReference>
<evidence type="ECO:0000313" key="4">
    <source>
        <dbReference type="Proteomes" id="UP000077315"/>
    </source>
</evidence>
<evidence type="ECO:0000313" key="3">
    <source>
        <dbReference type="EMBL" id="OAD73797.1"/>
    </source>
</evidence>
<dbReference type="Proteomes" id="UP000077315">
    <property type="component" value="Unassembled WGS sequence"/>
</dbReference>
<dbReference type="GeneID" id="28996728"/>
<dbReference type="VEuPathDB" id="FungiDB:PHYBLDRAFT_168229"/>
<feature type="compositionally biased region" description="Low complexity" evidence="1">
    <location>
        <begin position="312"/>
        <end position="329"/>
    </location>
</feature>
<dbReference type="InterPro" id="IPR004330">
    <property type="entry name" value="FAR1_DNA_bnd_dom"/>
</dbReference>
<dbReference type="Pfam" id="PF03101">
    <property type="entry name" value="FAR1"/>
    <property type="match status" value="1"/>
</dbReference>
<dbReference type="InParanoid" id="A0A162PKX5"/>
<sequence length="534" mass="60252">MDPLYQRLLKKGFADSVSAIEYCRDVCAEYGFTIKQEASANKNIYVYCSREGLPDSQRNPKPSPQRKRPSKRCDCKWRIVLSENEQEQWEFRKSLTATALEHNHEMMSPDEMVKAWPPEVSDMIIRLAQQRLQTHEIREAVKQNFPDITWNERRFYNRLTEERKRIRQRGVVDRSQRLLLLSARLCSVVAGNEGWAICVENDLVRMFDNFCQLTRLTPEAIESLVDMQQNQIQSDMSGERSLQPHRLVGNSTGDSLSIADPSASIGMSSNSDLEDHCSGTPAAKRRKSNFRSNESPKGTQVVTVPSYTLFVRSQPLRSPSDSSSQGSRRTMADSPTGLESHSPQNGPPTAFNGPSAASFFALTSPTSSSSSTSNMAFSRHRIDMPQQRTSFSPYSMSATSFSSPPDMPFNFDGASIMAPPPSSSNIFGSMHSTPQPHQTAKVHHNLVPDRHEHTHPHEHRTPVFGYYAVKNDVESAVLQEQQRAIMRQQEHEYDQRVQRGYPQGFTTLPMIRANNEDQQASPIVVATPASQQWS</sequence>
<dbReference type="OrthoDB" id="5573160at2759"/>
<protein>
    <recommendedName>
        <fullName evidence="2">FAR1 domain-containing protein</fullName>
    </recommendedName>
</protein>
<proteinExistence type="predicted"/>
<dbReference type="EMBL" id="KV440980">
    <property type="protein sequence ID" value="OAD73797.1"/>
    <property type="molecule type" value="Genomic_DNA"/>
</dbReference>